<dbReference type="InterPro" id="IPR045051">
    <property type="entry name" value="SBT"/>
</dbReference>
<evidence type="ECO:0000256" key="2">
    <source>
        <dbReference type="ARBA" id="ARBA00022729"/>
    </source>
</evidence>
<organism evidence="4 5">
    <name type="scientific">Camelina sativa</name>
    <name type="common">False flax</name>
    <name type="synonym">Myagrum sativum</name>
    <dbReference type="NCBI Taxonomy" id="90675"/>
    <lineage>
        <taxon>Eukaryota</taxon>
        <taxon>Viridiplantae</taxon>
        <taxon>Streptophyta</taxon>
        <taxon>Embryophyta</taxon>
        <taxon>Tracheophyta</taxon>
        <taxon>Spermatophyta</taxon>
        <taxon>Magnoliopsida</taxon>
        <taxon>eudicotyledons</taxon>
        <taxon>Gunneridae</taxon>
        <taxon>Pentapetalae</taxon>
        <taxon>rosids</taxon>
        <taxon>malvids</taxon>
        <taxon>Brassicales</taxon>
        <taxon>Brassicaceae</taxon>
        <taxon>Camelineae</taxon>
        <taxon>Camelina</taxon>
    </lineage>
</organism>
<sequence length="230" mass="25381">MKNSLRSYRPVLLLLAIALVLCLTMIELSLLIIAKGALDTNSKPGLYIVYLGQPEHDDPDLVTASHHQMLESLLQSKEDARNSMIYSYQHGFSGFAALLTSSQAKEISEHPAVVHVIPNRILKLKTTRTWDHLGISPIPTPFSSSSAVKGLLHDTNLGSEAIIGVLDTGIWPESKVFNDQGLGPIPKRWRGKCESGEEFNATIHCNKNLIGAKYYLKGLLAEFGDYKSNR</sequence>
<accession>A0ABM0V5Y4</accession>
<reference evidence="4" key="1">
    <citation type="journal article" date="2014" name="Nat. Commun.">
        <title>The emerging biofuel crop Camelina sativa retains a highly undifferentiated hexaploid genome structure.</title>
        <authorList>
            <person name="Kagale S."/>
            <person name="Koh C."/>
            <person name="Nixon J."/>
            <person name="Bollina V."/>
            <person name="Clarke W.E."/>
            <person name="Tuteja R."/>
            <person name="Spillane C."/>
            <person name="Robinson S.J."/>
            <person name="Links M.G."/>
            <person name="Clarke C."/>
            <person name="Higgins E.E."/>
            <person name="Huebert T."/>
            <person name="Sharpe A.G."/>
            <person name="Parkin I.A."/>
        </authorList>
    </citation>
    <scope>NUCLEOTIDE SEQUENCE [LARGE SCALE GENOMIC DNA]</scope>
    <source>
        <strain evidence="4">cv. DH55</strain>
    </source>
</reference>
<dbReference type="InterPro" id="IPR010259">
    <property type="entry name" value="S8pro/Inhibitor_I9"/>
</dbReference>
<name>A0ABM0V5Y4_CAMSA</name>
<dbReference type="SUPFAM" id="SSF52743">
    <property type="entry name" value="Subtilisin-like"/>
    <property type="match status" value="1"/>
</dbReference>
<dbReference type="GeneID" id="104733428"/>
<dbReference type="Gene3D" id="3.40.50.200">
    <property type="entry name" value="Peptidase S8/S53 domain"/>
    <property type="match status" value="1"/>
</dbReference>
<dbReference type="Pfam" id="PF05922">
    <property type="entry name" value="Inhibitor_I9"/>
    <property type="match status" value="1"/>
</dbReference>
<comment type="similarity">
    <text evidence="1">Belongs to the peptidase S8 family.</text>
</comment>
<keyword evidence="4" id="KW-1185">Reference proteome</keyword>
<evidence type="ECO:0000313" key="5">
    <source>
        <dbReference type="RefSeq" id="XP_010451309.1"/>
    </source>
</evidence>
<evidence type="ECO:0000313" key="4">
    <source>
        <dbReference type="Proteomes" id="UP000694864"/>
    </source>
</evidence>
<keyword evidence="2" id="KW-0732">Signal</keyword>
<dbReference type="PANTHER" id="PTHR10795">
    <property type="entry name" value="PROPROTEIN CONVERTASE SUBTILISIN/KEXIN"/>
    <property type="match status" value="1"/>
</dbReference>
<reference evidence="5" key="2">
    <citation type="submission" date="2025-08" db="UniProtKB">
        <authorList>
            <consortium name="RefSeq"/>
        </authorList>
    </citation>
    <scope>IDENTIFICATION</scope>
    <source>
        <tissue evidence="5">Leaf</tissue>
    </source>
</reference>
<evidence type="ECO:0000256" key="1">
    <source>
        <dbReference type="ARBA" id="ARBA00011073"/>
    </source>
</evidence>
<dbReference type="InterPro" id="IPR036852">
    <property type="entry name" value="Peptidase_S8/S53_dom_sf"/>
</dbReference>
<dbReference type="InterPro" id="IPR037045">
    <property type="entry name" value="S8pro/Inhibitor_I9_sf"/>
</dbReference>
<evidence type="ECO:0000259" key="3">
    <source>
        <dbReference type="Pfam" id="PF05922"/>
    </source>
</evidence>
<feature type="domain" description="Inhibitor I9" evidence="3">
    <location>
        <begin position="47"/>
        <end position="124"/>
    </location>
</feature>
<dbReference type="Proteomes" id="UP000694864">
    <property type="component" value="Chromosome 12"/>
</dbReference>
<gene>
    <name evidence="5" type="primary">LOC104733428</name>
</gene>
<dbReference type="Gene3D" id="3.30.70.80">
    <property type="entry name" value="Peptidase S8 propeptide/proteinase inhibitor I9"/>
    <property type="match status" value="1"/>
</dbReference>
<dbReference type="RefSeq" id="XP_010451309.1">
    <property type="nucleotide sequence ID" value="XM_010453007.1"/>
</dbReference>
<protein>
    <submittedName>
        <fullName evidence="5">Subtilisin-like protease SBT3.13</fullName>
    </submittedName>
</protein>
<proteinExistence type="inferred from homology"/>